<gene>
    <name evidence="2" type="primary">tnpA</name>
    <name evidence="2" type="ORF">ACFOX0_10560</name>
</gene>
<organism evidence="2 3">
    <name type="scientific">Micromonospora zhanjiangensis</name>
    <dbReference type="NCBI Taxonomy" id="1522057"/>
    <lineage>
        <taxon>Bacteria</taxon>
        <taxon>Bacillati</taxon>
        <taxon>Actinomycetota</taxon>
        <taxon>Actinomycetes</taxon>
        <taxon>Micromonosporales</taxon>
        <taxon>Micromonosporaceae</taxon>
        <taxon>Micromonospora</taxon>
    </lineage>
</organism>
<evidence type="ECO:0000259" key="1">
    <source>
        <dbReference type="SMART" id="SM01321"/>
    </source>
</evidence>
<reference evidence="3" key="1">
    <citation type="journal article" date="2019" name="Int. J. Syst. Evol. Microbiol.">
        <title>The Global Catalogue of Microorganisms (GCM) 10K type strain sequencing project: providing services to taxonomists for standard genome sequencing and annotation.</title>
        <authorList>
            <consortium name="The Broad Institute Genomics Platform"/>
            <consortium name="The Broad Institute Genome Sequencing Center for Infectious Disease"/>
            <person name="Wu L."/>
            <person name="Ma J."/>
        </authorList>
    </citation>
    <scope>NUCLEOTIDE SEQUENCE [LARGE SCALE GENOMIC DNA]</scope>
    <source>
        <strain evidence="3">2902at01</strain>
    </source>
</reference>
<dbReference type="SUPFAM" id="SSF143422">
    <property type="entry name" value="Transposase IS200-like"/>
    <property type="match status" value="1"/>
</dbReference>
<dbReference type="RefSeq" id="WP_377544140.1">
    <property type="nucleotide sequence ID" value="NZ_JBHSBN010000005.1"/>
</dbReference>
<evidence type="ECO:0000313" key="3">
    <source>
        <dbReference type="Proteomes" id="UP001595868"/>
    </source>
</evidence>
<proteinExistence type="predicted"/>
<evidence type="ECO:0000313" key="2">
    <source>
        <dbReference type="EMBL" id="MFC4106377.1"/>
    </source>
</evidence>
<dbReference type="NCBIfam" id="NF033573">
    <property type="entry name" value="transpos_IS200"/>
    <property type="match status" value="1"/>
</dbReference>
<dbReference type="Proteomes" id="UP001595868">
    <property type="component" value="Unassembled WGS sequence"/>
</dbReference>
<dbReference type="SMART" id="SM01321">
    <property type="entry name" value="Y1_Tnp"/>
    <property type="match status" value="1"/>
</dbReference>
<dbReference type="EMBL" id="JBHSBN010000005">
    <property type="protein sequence ID" value="MFC4106377.1"/>
    <property type="molecule type" value="Genomic_DNA"/>
</dbReference>
<dbReference type="PANTHER" id="PTHR33360">
    <property type="entry name" value="TRANSPOSASE FOR INSERTION SEQUENCE ELEMENT IS200"/>
    <property type="match status" value="1"/>
</dbReference>
<dbReference type="PANTHER" id="PTHR33360:SF2">
    <property type="entry name" value="TRANSPOSASE FOR INSERTION SEQUENCE ELEMENT IS200"/>
    <property type="match status" value="1"/>
</dbReference>
<accession>A0ABV8KJV4</accession>
<dbReference type="InterPro" id="IPR002686">
    <property type="entry name" value="Transposase_17"/>
</dbReference>
<feature type="domain" description="Transposase IS200-like" evidence="1">
    <location>
        <begin position="14"/>
        <end position="134"/>
    </location>
</feature>
<protein>
    <submittedName>
        <fullName evidence="2">IS200/IS605 family transposase</fullName>
    </submittedName>
</protein>
<dbReference type="Pfam" id="PF01797">
    <property type="entry name" value="Y1_Tnp"/>
    <property type="match status" value="1"/>
</dbReference>
<name>A0ABV8KJV4_9ACTN</name>
<dbReference type="Gene3D" id="3.30.70.1290">
    <property type="entry name" value="Transposase IS200-like"/>
    <property type="match status" value="1"/>
</dbReference>
<dbReference type="InterPro" id="IPR036515">
    <property type="entry name" value="Transposase_17_sf"/>
</dbReference>
<keyword evidence="3" id="KW-1185">Reference proteome</keyword>
<comment type="caution">
    <text evidence="2">The sequence shown here is derived from an EMBL/GenBank/DDBJ whole genome shotgun (WGS) entry which is preliminary data.</text>
</comment>
<sequence>MAEHAGIRTGRHCIFAMHVHLVFVTKFRHKVFTDRHLTRMKAIMRDVCADFETELVEFNGQNNHVHLLVNFPPKVAVARLVNSLKGVSSRRLRQEFPDLVRHYYQANKLWSGSYFAGSVGGAPLTVMKQYIEQQNRPG</sequence>